<feature type="region of interest" description="Disordered" evidence="1">
    <location>
        <begin position="145"/>
        <end position="169"/>
    </location>
</feature>
<dbReference type="AlphaFoldDB" id="A0A5B7CLG3"/>
<accession>A0A5B7CLG3</accession>
<keyword evidence="3" id="KW-1185">Reference proteome</keyword>
<reference evidence="2 3" key="1">
    <citation type="submission" date="2019-05" db="EMBL/GenBank/DDBJ databases">
        <title>Another draft genome of Portunus trituberculatus and its Hox gene families provides insights of decapod evolution.</title>
        <authorList>
            <person name="Jeong J.-H."/>
            <person name="Song I."/>
            <person name="Kim S."/>
            <person name="Choi T."/>
            <person name="Kim D."/>
            <person name="Ryu S."/>
            <person name="Kim W."/>
        </authorList>
    </citation>
    <scope>NUCLEOTIDE SEQUENCE [LARGE SCALE GENOMIC DNA]</scope>
    <source>
        <tissue evidence="2">Muscle</tissue>
    </source>
</reference>
<comment type="caution">
    <text evidence="2">The sequence shown here is derived from an EMBL/GenBank/DDBJ whole genome shotgun (WGS) entry which is preliminary data.</text>
</comment>
<dbReference type="Proteomes" id="UP000324222">
    <property type="component" value="Unassembled WGS sequence"/>
</dbReference>
<gene>
    <name evidence="2" type="ORF">E2C01_003159</name>
</gene>
<evidence type="ECO:0000313" key="2">
    <source>
        <dbReference type="EMBL" id="MPC10522.1"/>
    </source>
</evidence>
<sequence length="169" mass="19180">MTTTPASVMRDVTVIGILLIGAEGLNVRVVNEVNAVQIHHLQIGSGRLQLVHVDHLVDLFLLLVRLLIRACRGTPRPFTPIRPILPQHPRYTSFMDSIFPRHTPCTSFPRPPPQQLLDPSHSPPLTHEMQHLEAVDEVVDLAHETLHEDDLRQTNAHRSQPGRKRLQER</sequence>
<name>A0A5B7CLG3_PORTR</name>
<evidence type="ECO:0000256" key="1">
    <source>
        <dbReference type="SAM" id="MobiDB-lite"/>
    </source>
</evidence>
<feature type="compositionally biased region" description="Basic residues" evidence="1">
    <location>
        <begin position="160"/>
        <end position="169"/>
    </location>
</feature>
<dbReference type="EMBL" id="VSRR010000121">
    <property type="protein sequence ID" value="MPC10522.1"/>
    <property type="molecule type" value="Genomic_DNA"/>
</dbReference>
<evidence type="ECO:0000313" key="3">
    <source>
        <dbReference type="Proteomes" id="UP000324222"/>
    </source>
</evidence>
<organism evidence="2 3">
    <name type="scientific">Portunus trituberculatus</name>
    <name type="common">Swimming crab</name>
    <name type="synonym">Neptunus trituberculatus</name>
    <dbReference type="NCBI Taxonomy" id="210409"/>
    <lineage>
        <taxon>Eukaryota</taxon>
        <taxon>Metazoa</taxon>
        <taxon>Ecdysozoa</taxon>
        <taxon>Arthropoda</taxon>
        <taxon>Crustacea</taxon>
        <taxon>Multicrustacea</taxon>
        <taxon>Malacostraca</taxon>
        <taxon>Eumalacostraca</taxon>
        <taxon>Eucarida</taxon>
        <taxon>Decapoda</taxon>
        <taxon>Pleocyemata</taxon>
        <taxon>Brachyura</taxon>
        <taxon>Eubrachyura</taxon>
        <taxon>Portunoidea</taxon>
        <taxon>Portunidae</taxon>
        <taxon>Portuninae</taxon>
        <taxon>Portunus</taxon>
    </lineage>
</organism>
<proteinExistence type="predicted"/>
<protein>
    <submittedName>
        <fullName evidence="2">Uncharacterized protein</fullName>
    </submittedName>
</protein>